<evidence type="ECO:0000313" key="1">
    <source>
        <dbReference type="EMBL" id="PIQ68741.1"/>
    </source>
</evidence>
<evidence type="ECO:0000313" key="2">
    <source>
        <dbReference type="Proteomes" id="UP000229342"/>
    </source>
</evidence>
<dbReference type="EMBL" id="PCVG01000031">
    <property type="protein sequence ID" value="PIQ68741.1"/>
    <property type="molecule type" value="Genomic_DNA"/>
</dbReference>
<accession>A0A2H0KBV6</accession>
<protein>
    <submittedName>
        <fullName evidence="1">Uncharacterized protein</fullName>
    </submittedName>
</protein>
<dbReference type="Proteomes" id="UP000229342">
    <property type="component" value="Unassembled WGS sequence"/>
</dbReference>
<sequence length="146" mass="15578">MTEKNMFAMAFTVVFGVVPGYGHDNGLPEGTAADALVAHAWREALEAEFAESNQLVGATVTAGRVVYPASFGCPKDGEVVAVVSGNSNPKFVPAEKLGEFRDAVIRVARATKSRLGQSRVQLTFAEVSGFVYYEPEDSGGEQKWGC</sequence>
<name>A0A2H0KBV6_9BACT</name>
<organism evidence="1 2">
    <name type="scientific">Candidatus Taylorbacteria bacterium CG11_big_fil_rev_8_21_14_0_20_46_11</name>
    <dbReference type="NCBI Taxonomy" id="1975025"/>
    <lineage>
        <taxon>Bacteria</taxon>
        <taxon>Candidatus Tayloriibacteriota</taxon>
    </lineage>
</organism>
<gene>
    <name evidence="1" type="ORF">COV91_02580</name>
</gene>
<comment type="caution">
    <text evidence="1">The sequence shown here is derived from an EMBL/GenBank/DDBJ whole genome shotgun (WGS) entry which is preliminary data.</text>
</comment>
<dbReference type="AlphaFoldDB" id="A0A2H0KBV6"/>
<proteinExistence type="predicted"/>
<reference evidence="1 2" key="1">
    <citation type="submission" date="2017-09" db="EMBL/GenBank/DDBJ databases">
        <title>Depth-based differentiation of microbial function through sediment-hosted aquifers and enrichment of novel symbionts in the deep terrestrial subsurface.</title>
        <authorList>
            <person name="Probst A.J."/>
            <person name="Ladd B."/>
            <person name="Jarett J.K."/>
            <person name="Geller-Mcgrath D.E."/>
            <person name="Sieber C.M."/>
            <person name="Emerson J.B."/>
            <person name="Anantharaman K."/>
            <person name="Thomas B.C."/>
            <person name="Malmstrom R."/>
            <person name="Stieglmeier M."/>
            <person name="Klingl A."/>
            <person name="Woyke T."/>
            <person name="Ryan C.M."/>
            <person name="Banfield J.F."/>
        </authorList>
    </citation>
    <scope>NUCLEOTIDE SEQUENCE [LARGE SCALE GENOMIC DNA]</scope>
    <source>
        <strain evidence="1">CG11_big_fil_rev_8_21_14_0_20_46_11</strain>
    </source>
</reference>